<dbReference type="Gene3D" id="1.10.260.40">
    <property type="entry name" value="lambda repressor-like DNA-binding domains"/>
    <property type="match status" value="1"/>
</dbReference>
<dbReference type="SMART" id="SM00530">
    <property type="entry name" value="HTH_XRE"/>
    <property type="match status" value="1"/>
</dbReference>
<dbReference type="PANTHER" id="PTHR35010">
    <property type="entry name" value="BLL4672 PROTEIN-RELATED"/>
    <property type="match status" value="1"/>
</dbReference>
<dbReference type="EMBL" id="AP027729">
    <property type="protein sequence ID" value="BDZ41810.1"/>
    <property type="molecule type" value="Genomic_DNA"/>
</dbReference>
<dbReference type="InterPro" id="IPR041413">
    <property type="entry name" value="MLTR_LBD"/>
</dbReference>
<dbReference type="Pfam" id="PF13560">
    <property type="entry name" value="HTH_31"/>
    <property type="match status" value="1"/>
</dbReference>
<name>A0ABN6XAV3_9CELL</name>
<feature type="domain" description="HTH cro/C1-type" evidence="2">
    <location>
        <begin position="36"/>
        <end position="83"/>
    </location>
</feature>
<dbReference type="Proteomes" id="UP001321475">
    <property type="component" value="Chromosome"/>
</dbReference>
<evidence type="ECO:0000259" key="2">
    <source>
        <dbReference type="PROSITE" id="PS50943"/>
    </source>
</evidence>
<reference evidence="4" key="1">
    <citation type="journal article" date="2019" name="Int. J. Syst. Evol. Microbiol.">
        <title>The Global Catalogue of Microorganisms (GCM) 10K type strain sequencing project: providing services to taxonomists for standard genome sequencing and annotation.</title>
        <authorList>
            <consortium name="The Broad Institute Genomics Platform"/>
            <consortium name="The Broad Institute Genome Sequencing Center for Infectious Disease"/>
            <person name="Wu L."/>
            <person name="Ma J."/>
        </authorList>
    </citation>
    <scope>NUCLEOTIDE SEQUENCE [LARGE SCALE GENOMIC DNA]</scope>
    <source>
        <strain evidence="4">NBRC 108565</strain>
    </source>
</reference>
<dbReference type="PANTHER" id="PTHR35010:SF2">
    <property type="entry name" value="BLL4672 PROTEIN"/>
    <property type="match status" value="1"/>
</dbReference>
<evidence type="ECO:0000313" key="3">
    <source>
        <dbReference type="EMBL" id="BDZ41810.1"/>
    </source>
</evidence>
<dbReference type="SUPFAM" id="SSF47413">
    <property type="entry name" value="lambda repressor-like DNA-binding domains"/>
    <property type="match status" value="1"/>
</dbReference>
<dbReference type="InterPro" id="IPR010982">
    <property type="entry name" value="Lambda_DNA-bd_dom_sf"/>
</dbReference>
<gene>
    <name evidence="3" type="ORF">GCM10025865_11090</name>
</gene>
<accession>A0ABN6XAV3</accession>
<organism evidence="3 4">
    <name type="scientific">Paraoerskovia sediminicola</name>
    <dbReference type="NCBI Taxonomy" id="1138587"/>
    <lineage>
        <taxon>Bacteria</taxon>
        <taxon>Bacillati</taxon>
        <taxon>Actinomycetota</taxon>
        <taxon>Actinomycetes</taxon>
        <taxon>Micrococcales</taxon>
        <taxon>Cellulomonadaceae</taxon>
        <taxon>Paraoerskovia</taxon>
    </lineage>
</organism>
<dbReference type="InterPro" id="IPR001387">
    <property type="entry name" value="Cro/C1-type_HTH"/>
</dbReference>
<dbReference type="RefSeq" id="WP_286218891.1">
    <property type="nucleotide sequence ID" value="NZ_AP027729.1"/>
</dbReference>
<feature type="region of interest" description="Disordered" evidence="1">
    <location>
        <begin position="292"/>
        <end position="320"/>
    </location>
</feature>
<feature type="compositionally biased region" description="Polar residues" evidence="1">
    <location>
        <begin position="306"/>
        <end position="320"/>
    </location>
</feature>
<evidence type="ECO:0000313" key="4">
    <source>
        <dbReference type="Proteomes" id="UP001321475"/>
    </source>
</evidence>
<protein>
    <submittedName>
        <fullName evidence="3">Transcriptional regulator</fullName>
    </submittedName>
</protein>
<evidence type="ECO:0000256" key="1">
    <source>
        <dbReference type="SAM" id="MobiDB-lite"/>
    </source>
</evidence>
<dbReference type="CDD" id="cd00093">
    <property type="entry name" value="HTH_XRE"/>
    <property type="match status" value="1"/>
</dbReference>
<feature type="compositionally biased region" description="Low complexity" evidence="1">
    <location>
        <begin position="292"/>
        <end position="304"/>
    </location>
</feature>
<proteinExistence type="predicted"/>
<sequence length="320" mass="34457">MDLKAETREFLASRRARITPDQAGLPAYGGNRRVPGLRREEVAMLAGVSVDYYTRLERGNLGGASEEVLEALAEALQLDEAERGHLFDLARTANASGAARSRAKRAPAATLRPAVQRILDALVDVPAFVRNGRLDVLGANALGEALYSPVYDSPERVANKPVNTARFNFLDPSAAREFWGDKAERIARDSVAILRSEAGKNPYDKHLTALVGELSTRSEDFRRLWASHDVRFHRTGTKVFHHPGVGRIELDYEALVLPADPGLQLNVYTATPGSPSDDGLKLLAAWAATRAAEAAPTGRTGAAASDATSPTSGRRPTSPA</sequence>
<keyword evidence="4" id="KW-1185">Reference proteome</keyword>
<dbReference type="PROSITE" id="PS50943">
    <property type="entry name" value="HTH_CROC1"/>
    <property type="match status" value="1"/>
</dbReference>
<dbReference type="Gene3D" id="3.30.450.180">
    <property type="match status" value="1"/>
</dbReference>
<dbReference type="Pfam" id="PF17765">
    <property type="entry name" value="MLTR_LBD"/>
    <property type="match status" value="1"/>
</dbReference>